<accession>A0ABT2TGA8</accession>
<evidence type="ECO:0000256" key="4">
    <source>
        <dbReference type="ARBA" id="ARBA00022840"/>
    </source>
</evidence>
<keyword evidence="2" id="KW-0813">Transport</keyword>
<protein>
    <submittedName>
        <fullName evidence="7">ABC transporter ATP-binding protein</fullName>
    </submittedName>
</protein>
<name>A0ABT2TGA8_9FIRM</name>
<keyword evidence="5" id="KW-0029">Amino-acid transport</keyword>
<dbReference type="Gene3D" id="3.40.50.300">
    <property type="entry name" value="P-loop containing nucleotide triphosphate hydrolases"/>
    <property type="match status" value="1"/>
</dbReference>
<dbReference type="PROSITE" id="PS50893">
    <property type="entry name" value="ABC_TRANSPORTER_2"/>
    <property type="match status" value="1"/>
</dbReference>
<keyword evidence="4 7" id="KW-0067">ATP-binding</keyword>
<dbReference type="InterPro" id="IPR003593">
    <property type="entry name" value="AAA+_ATPase"/>
</dbReference>
<reference evidence="7 8" key="1">
    <citation type="journal article" date="2021" name="ISME Commun">
        <title>Automated analysis of genomic sequences facilitates high-throughput and comprehensive description of bacteria.</title>
        <authorList>
            <person name="Hitch T.C.A."/>
        </authorList>
    </citation>
    <scope>NUCLEOTIDE SEQUENCE [LARGE SCALE GENOMIC DNA]</scope>
    <source>
        <strain evidence="7 8">Sanger_109</strain>
    </source>
</reference>
<evidence type="ECO:0000313" key="8">
    <source>
        <dbReference type="Proteomes" id="UP001652442"/>
    </source>
</evidence>
<dbReference type="InterPro" id="IPR017871">
    <property type="entry name" value="ABC_transporter-like_CS"/>
</dbReference>
<evidence type="ECO:0000313" key="7">
    <source>
        <dbReference type="EMBL" id="MCU6760741.1"/>
    </source>
</evidence>
<evidence type="ECO:0000256" key="5">
    <source>
        <dbReference type="ARBA" id="ARBA00022970"/>
    </source>
</evidence>
<evidence type="ECO:0000256" key="2">
    <source>
        <dbReference type="ARBA" id="ARBA00022448"/>
    </source>
</evidence>
<keyword evidence="8" id="KW-1185">Reference proteome</keyword>
<evidence type="ECO:0000256" key="1">
    <source>
        <dbReference type="ARBA" id="ARBA00005417"/>
    </source>
</evidence>
<organism evidence="7 8">
    <name type="scientific">Brotonthovivens ammoniilytica</name>
    <dbReference type="NCBI Taxonomy" id="2981725"/>
    <lineage>
        <taxon>Bacteria</taxon>
        <taxon>Bacillati</taxon>
        <taxon>Bacillota</taxon>
        <taxon>Clostridia</taxon>
        <taxon>Lachnospirales</taxon>
        <taxon>Lachnospiraceae</taxon>
        <taxon>Brotonthovivens</taxon>
    </lineage>
</organism>
<proteinExistence type="inferred from homology"/>
<dbReference type="Pfam" id="PF00005">
    <property type="entry name" value="ABC_tran"/>
    <property type="match status" value="1"/>
</dbReference>
<dbReference type="GO" id="GO:0005524">
    <property type="term" value="F:ATP binding"/>
    <property type="evidence" value="ECO:0007669"/>
    <property type="project" value="UniProtKB-KW"/>
</dbReference>
<gene>
    <name evidence="7" type="ORF">OCV88_00140</name>
</gene>
<dbReference type="EMBL" id="JAOQJQ010000001">
    <property type="protein sequence ID" value="MCU6760741.1"/>
    <property type="molecule type" value="Genomic_DNA"/>
</dbReference>
<dbReference type="InterPro" id="IPR003439">
    <property type="entry name" value="ABC_transporter-like_ATP-bd"/>
</dbReference>
<dbReference type="SUPFAM" id="SSF52540">
    <property type="entry name" value="P-loop containing nucleoside triphosphate hydrolases"/>
    <property type="match status" value="1"/>
</dbReference>
<dbReference type="InterPro" id="IPR052156">
    <property type="entry name" value="BCAA_Transport_ATP-bd_LivF"/>
</dbReference>
<dbReference type="PANTHER" id="PTHR43820:SF4">
    <property type="entry name" value="HIGH-AFFINITY BRANCHED-CHAIN AMINO ACID TRANSPORT ATP-BINDING PROTEIN LIVF"/>
    <property type="match status" value="1"/>
</dbReference>
<dbReference type="PANTHER" id="PTHR43820">
    <property type="entry name" value="HIGH-AFFINITY BRANCHED-CHAIN AMINO ACID TRANSPORT ATP-BINDING PROTEIN LIVF"/>
    <property type="match status" value="1"/>
</dbReference>
<dbReference type="Proteomes" id="UP001652442">
    <property type="component" value="Unassembled WGS sequence"/>
</dbReference>
<dbReference type="CDD" id="cd03224">
    <property type="entry name" value="ABC_TM1139_LivF_branched"/>
    <property type="match status" value="1"/>
</dbReference>
<keyword evidence="3" id="KW-0547">Nucleotide-binding</keyword>
<comment type="caution">
    <text evidence="7">The sequence shown here is derived from an EMBL/GenBank/DDBJ whole genome shotgun (WGS) entry which is preliminary data.</text>
</comment>
<dbReference type="SMART" id="SM00382">
    <property type="entry name" value="AAA"/>
    <property type="match status" value="1"/>
</dbReference>
<feature type="domain" description="ABC transporter" evidence="6">
    <location>
        <begin position="4"/>
        <end position="235"/>
    </location>
</feature>
<dbReference type="InterPro" id="IPR027417">
    <property type="entry name" value="P-loop_NTPase"/>
</dbReference>
<dbReference type="RefSeq" id="WP_158423630.1">
    <property type="nucleotide sequence ID" value="NZ_JAOQJQ010000001.1"/>
</dbReference>
<dbReference type="PROSITE" id="PS00211">
    <property type="entry name" value="ABC_TRANSPORTER_1"/>
    <property type="match status" value="1"/>
</dbReference>
<evidence type="ECO:0000256" key="3">
    <source>
        <dbReference type="ARBA" id="ARBA00022741"/>
    </source>
</evidence>
<sequence length="239" mass="26459">MSLLEVKNIDVRYGDFLALHDISLNVEEGSIVSLIGANGAGKSTIMNTICGLNKPVKGEILFDGKNISGLKPSRISKYGLSMAPEGSHCFERMTVKDNLLMGAYLAKGSERMERLKSVYKLFPVLEEKQNQMSTYLSGGQRQMLAIGRGIMTQPRILLCDEISLGLAPVVINDIYEKLKEISAQGITLLIVEQDVNRSLKNSDYAYVILEGRVVMEGKSKELNVEDVNDAYFGMNKYAH</sequence>
<comment type="similarity">
    <text evidence="1">Belongs to the ABC transporter superfamily.</text>
</comment>
<evidence type="ECO:0000259" key="6">
    <source>
        <dbReference type="PROSITE" id="PS50893"/>
    </source>
</evidence>